<sequence>MDADHLPTEQSAIEFSKQSAANETTAPDSTDGDEVATAQSKLSDEVVSVPPTRSTQIDADLIIVAYMLAGYSSQQLTQTFQDIANRRDQGDYLWTWKMSNITKVLPATLYALFFDKAVMLIPDALKLLQEATRVRKKFGSEHSQSFLDEAYHILGLDAAAIENKRLEGERLDQELRYRIDAGQQQRQAYKAAWEDGSLAAVKFTVEDGLWQQLSEDQKLLMVKLTDLERRHGKVDEYPWYG</sequence>
<evidence type="ECO:0000313" key="3">
    <source>
        <dbReference type="Proteomes" id="UP000038010"/>
    </source>
</evidence>
<dbReference type="VEuPathDB" id="FungiDB:AB675_7251"/>
<organism evidence="2 3">
    <name type="scientific">Cyphellophora attinorum</name>
    <dbReference type="NCBI Taxonomy" id="1664694"/>
    <lineage>
        <taxon>Eukaryota</taxon>
        <taxon>Fungi</taxon>
        <taxon>Dikarya</taxon>
        <taxon>Ascomycota</taxon>
        <taxon>Pezizomycotina</taxon>
        <taxon>Eurotiomycetes</taxon>
        <taxon>Chaetothyriomycetidae</taxon>
        <taxon>Chaetothyriales</taxon>
        <taxon>Cyphellophoraceae</taxon>
        <taxon>Cyphellophora</taxon>
    </lineage>
</organism>
<gene>
    <name evidence="2" type="ORF">AB675_7251</name>
</gene>
<accession>A0A0N1NW77</accession>
<name>A0A0N1NW77_9EURO</name>
<feature type="region of interest" description="Disordered" evidence="1">
    <location>
        <begin position="1"/>
        <end position="34"/>
    </location>
</feature>
<protein>
    <submittedName>
        <fullName evidence="2">Uncharacterized protein</fullName>
    </submittedName>
</protein>
<dbReference type="Proteomes" id="UP000038010">
    <property type="component" value="Unassembled WGS sequence"/>
</dbReference>
<proteinExistence type="predicted"/>
<feature type="compositionally biased region" description="Polar residues" evidence="1">
    <location>
        <begin position="8"/>
        <end position="28"/>
    </location>
</feature>
<evidence type="ECO:0000256" key="1">
    <source>
        <dbReference type="SAM" id="MobiDB-lite"/>
    </source>
</evidence>
<dbReference type="GeneID" id="28739486"/>
<dbReference type="EMBL" id="LFJN01000032">
    <property type="protein sequence ID" value="KPI36330.1"/>
    <property type="molecule type" value="Genomic_DNA"/>
</dbReference>
<keyword evidence="3" id="KW-1185">Reference proteome</keyword>
<evidence type="ECO:0000313" key="2">
    <source>
        <dbReference type="EMBL" id="KPI36330.1"/>
    </source>
</evidence>
<reference evidence="2 3" key="1">
    <citation type="submission" date="2015-06" db="EMBL/GenBank/DDBJ databases">
        <title>Draft genome of the ant-associated black yeast Phialophora attae CBS 131958.</title>
        <authorList>
            <person name="Moreno L.F."/>
            <person name="Stielow B.J."/>
            <person name="de Hoog S."/>
            <person name="Vicente V.A."/>
            <person name="Weiss V.A."/>
            <person name="de Vries M."/>
            <person name="Cruz L.M."/>
            <person name="Souza E.M."/>
        </authorList>
    </citation>
    <scope>NUCLEOTIDE SEQUENCE [LARGE SCALE GENOMIC DNA]</scope>
    <source>
        <strain evidence="2 3">CBS 131958</strain>
    </source>
</reference>
<dbReference type="RefSeq" id="XP_017996293.1">
    <property type="nucleotide sequence ID" value="XM_018147606.1"/>
</dbReference>
<comment type="caution">
    <text evidence="2">The sequence shown here is derived from an EMBL/GenBank/DDBJ whole genome shotgun (WGS) entry which is preliminary data.</text>
</comment>
<dbReference type="AlphaFoldDB" id="A0A0N1NW77"/>